<name>A0A9J5ZRY7_SOLCO</name>
<accession>A0A9J5ZRY7</accession>
<dbReference type="AlphaFoldDB" id="A0A9J5ZRY7"/>
<reference evidence="1 2" key="1">
    <citation type="submission" date="2020-09" db="EMBL/GenBank/DDBJ databases">
        <title>De no assembly of potato wild relative species, Solanum commersonii.</title>
        <authorList>
            <person name="Cho K."/>
        </authorList>
    </citation>
    <scope>NUCLEOTIDE SEQUENCE [LARGE SCALE GENOMIC DNA]</scope>
    <source>
        <strain evidence="1">LZ3.2</strain>
        <tissue evidence="1">Leaf</tissue>
    </source>
</reference>
<evidence type="ECO:0000313" key="2">
    <source>
        <dbReference type="Proteomes" id="UP000824120"/>
    </source>
</evidence>
<dbReference type="OrthoDB" id="1303904at2759"/>
<keyword evidence="2" id="KW-1185">Reference proteome</keyword>
<evidence type="ECO:0000313" key="1">
    <source>
        <dbReference type="EMBL" id="KAG5614867.1"/>
    </source>
</evidence>
<dbReference type="Proteomes" id="UP000824120">
    <property type="component" value="Chromosome 3"/>
</dbReference>
<sequence length="167" mass="18831">MYPLFVDTSDKSEEEAQSFDSNNGAIVCIEGGKRDANALNIVKSKIGDSYYIPEMEIANYISDTNITKASVRKNTNILKVRYFNSEHTCPLRDRVLSKVQASVGFIGGVAAPKLVNHKRKHTPNDIIDDIREMYGVEISCQQAWRAKERALELIRGNPADAYRHMPR</sequence>
<comment type="caution">
    <text evidence="1">The sequence shown here is derived from an EMBL/GenBank/DDBJ whole genome shotgun (WGS) entry which is preliminary data.</text>
</comment>
<gene>
    <name evidence="1" type="ORF">H5410_014691</name>
</gene>
<dbReference type="EMBL" id="JACXVP010000003">
    <property type="protein sequence ID" value="KAG5614867.1"/>
    <property type="molecule type" value="Genomic_DNA"/>
</dbReference>
<dbReference type="PANTHER" id="PTHR31973:SF113">
    <property type="entry name" value="PROTEIN FAR1-RELATED SEQUENCE 5-LIKE"/>
    <property type="match status" value="1"/>
</dbReference>
<proteinExistence type="predicted"/>
<organism evidence="1 2">
    <name type="scientific">Solanum commersonii</name>
    <name type="common">Commerson's wild potato</name>
    <name type="synonym">Commerson's nightshade</name>
    <dbReference type="NCBI Taxonomy" id="4109"/>
    <lineage>
        <taxon>Eukaryota</taxon>
        <taxon>Viridiplantae</taxon>
        <taxon>Streptophyta</taxon>
        <taxon>Embryophyta</taxon>
        <taxon>Tracheophyta</taxon>
        <taxon>Spermatophyta</taxon>
        <taxon>Magnoliopsida</taxon>
        <taxon>eudicotyledons</taxon>
        <taxon>Gunneridae</taxon>
        <taxon>Pentapetalae</taxon>
        <taxon>asterids</taxon>
        <taxon>lamiids</taxon>
        <taxon>Solanales</taxon>
        <taxon>Solanaceae</taxon>
        <taxon>Solanoideae</taxon>
        <taxon>Solaneae</taxon>
        <taxon>Solanum</taxon>
    </lineage>
</organism>
<protein>
    <submittedName>
        <fullName evidence="1">Uncharacterized protein</fullName>
    </submittedName>
</protein>
<dbReference type="PANTHER" id="PTHR31973">
    <property type="entry name" value="POLYPROTEIN, PUTATIVE-RELATED"/>
    <property type="match status" value="1"/>
</dbReference>